<protein>
    <submittedName>
        <fullName evidence="2">Uncharacterized protein</fullName>
    </submittedName>
</protein>
<dbReference type="AlphaFoldDB" id="A0AAE9DWZ3"/>
<feature type="region of interest" description="Disordered" evidence="1">
    <location>
        <begin position="43"/>
        <end position="93"/>
    </location>
</feature>
<reference evidence="2 3" key="1">
    <citation type="submission" date="2022-05" db="EMBL/GenBank/DDBJ databases">
        <title>Chromosome-level reference genomes for two strains of Caenorhabditis briggsae: an improved platform for comparative genomics.</title>
        <authorList>
            <person name="Stevens L."/>
            <person name="Andersen E.C."/>
        </authorList>
    </citation>
    <scope>NUCLEOTIDE SEQUENCE [LARGE SCALE GENOMIC DNA]</scope>
    <source>
        <strain evidence="2">QX1410_ONT</strain>
        <tissue evidence="2">Whole-organism</tissue>
    </source>
</reference>
<accession>A0AAE9DWZ3</accession>
<dbReference type="EMBL" id="CP090891">
    <property type="protein sequence ID" value="ULU13779.1"/>
    <property type="molecule type" value="Genomic_DNA"/>
</dbReference>
<sequence length="93" mass="10899">MCAHLFIFIPNSAPPSKKPQRKVFKNLKKTKFYHVQLLIQTSSSSSSKQFQNNFQKKKNFKSEKFSKNPKKNDADHRLTTHPHTPLVNKKFVK</sequence>
<feature type="compositionally biased region" description="Basic and acidic residues" evidence="1">
    <location>
        <begin position="60"/>
        <end position="78"/>
    </location>
</feature>
<evidence type="ECO:0000256" key="1">
    <source>
        <dbReference type="SAM" id="MobiDB-lite"/>
    </source>
</evidence>
<gene>
    <name evidence="2" type="ORF">L3Y34_016340</name>
</gene>
<proteinExistence type="predicted"/>
<feature type="compositionally biased region" description="Low complexity" evidence="1">
    <location>
        <begin position="43"/>
        <end position="54"/>
    </location>
</feature>
<evidence type="ECO:0000313" key="3">
    <source>
        <dbReference type="Proteomes" id="UP000827892"/>
    </source>
</evidence>
<organism evidence="2 3">
    <name type="scientific">Caenorhabditis briggsae</name>
    <dbReference type="NCBI Taxonomy" id="6238"/>
    <lineage>
        <taxon>Eukaryota</taxon>
        <taxon>Metazoa</taxon>
        <taxon>Ecdysozoa</taxon>
        <taxon>Nematoda</taxon>
        <taxon>Chromadorea</taxon>
        <taxon>Rhabditida</taxon>
        <taxon>Rhabditina</taxon>
        <taxon>Rhabditomorpha</taxon>
        <taxon>Rhabditoidea</taxon>
        <taxon>Rhabditidae</taxon>
        <taxon>Peloderinae</taxon>
        <taxon>Caenorhabditis</taxon>
    </lineage>
</organism>
<evidence type="ECO:0000313" key="2">
    <source>
        <dbReference type="EMBL" id="ULU13779.1"/>
    </source>
</evidence>
<feature type="non-terminal residue" evidence="2">
    <location>
        <position position="93"/>
    </location>
</feature>
<name>A0AAE9DWZ3_CAEBR</name>
<dbReference type="Proteomes" id="UP000827892">
    <property type="component" value="Chromosome I"/>
</dbReference>